<proteinExistence type="predicted"/>
<name>A0A7J0CIX8_STRMI</name>
<dbReference type="Proteomes" id="UP000498740">
    <property type="component" value="Unassembled WGS sequence"/>
</dbReference>
<accession>A0A7J0CIX8</accession>
<protein>
    <submittedName>
        <fullName evidence="2">Uncharacterized protein</fullName>
    </submittedName>
</protein>
<comment type="caution">
    <text evidence="2">The sequence shown here is derived from an EMBL/GenBank/DDBJ whole genome shotgun (WGS) entry which is preliminary data.</text>
</comment>
<feature type="region of interest" description="Disordered" evidence="1">
    <location>
        <begin position="24"/>
        <end position="56"/>
    </location>
</feature>
<gene>
    <name evidence="2" type="ORF">Smic_02910</name>
</gene>
<evidence type="ECO:0000313" key="3">
    <source>
        <dbReference type="Proteomes" id="UP000498740"/>
    </source>
</evidence>
<dbReference type="AlphaFoldDB" id="A0A7J0CIX8"/>
<organism evidence="2 3">
    <name type="scientific">Streptomyces microflavus</name>
    <name type="common">Streptomyces lipmanii</name>
    <dbReference type="NCBI Taxonomy" id="1919"/>
    <lineage>
        <taxon>Bacteria</taxon>
        <taxon>Bacillati</taxon>
        <taxon>Actinomycetota</taxon>
        <taxon>Actinomycetes</taxon>
        <taxon>Kitasatosporales</taxon>
        <taxon>Streptomycetaceae</taxon>
        <taxon>Streptomyces</taxon>
    </lineage>
</organism>
<reference evidence="2 3" key="1">
    <citation type="submission" date="2020-05" db="EMBL/GenBank/DDBJ databases">
        <title>Whole genome shotgun sequence of Streptomyces microflavus NBRC 13062.</title>
        <authorList>
            <person name="Komaki H."/>
            <person name="Tamura T."/>
        </authorList>
    </citation>
    <scope>NUCLEOTIDE SEQUENCE [LARGE SCALE GENOMIC DNA]</scope>
    <source>
        <strain evidence="2 3">NBRC 13062</strain>
    </source>
</reference>
<sequence>MAVRQLLSGAVVVAVAVGEDDAADPCGVEPQTPYGVLDRGRRPGVPRVDQGQAGPVAPEVGLADPEAEHVQAAGEYLDQIHGPNVRSRRRPPDGTTLPATSPRA</sequence>
<feature type="region of interest" description="Disordered" evidence="1">
    <location>
        <begin position="75"/>
        <end position="104"/>
    </location>
</feature>
<evidence type="ECO:0000256" key="1">
    <source>
        <dbReference type="SAM" id="MobiDB-lite"/>
    </source>
</evidence>
<evidence type="ECO:0000313" key="2">
    <source>
        <dbReference type="EMBL" id="GFN01735.1"/>
    </source>
</evidence>
<dbReference type="EMBL" id="BLWD01000001">
    <property type="protein sequence ID" value="GFN01735.1"/>
    <property type="molecule type" value="Genomic_DNA"/>
</dbReference>